<evidence type="ECO:0000313" key="1">
    <source>
        <dbReference type="EMBL" id="VFJ56171.1"/>
    </source>
</evidence>
<name>A0A450SQA0_9GAMM</name>
<reference evidence="1" key="1">
    <citation type="submission" date="2019-02" db="EMBL/GenBank/DDBJ databases">
        <authorList>
            <person name="Gruber-Vodicka R. H."/>
            <person name="Seah K. B. B."/>
        </authorList>
    </citation>
    <scope>NUCLEOTIDE SEQUENCE</scope>
    <source>
        <strain evidence="1">BECK_DK161</strain>
    </source>
</reference>
<dbReference type="Gene3D" id="3.30.2310.20">
    <property type="entry name" value="RelE-like"/>
    <property type="match status" value="1"/>
</dbReference>
<dbReference type="InterPro" id="IPR035093">
    <property type="entry name" value="RelE/ParE_toxin_dom_sf"/>
</dbReference>
<gene>
    <name evidence="1" type="ORF">BECKDK2373C_GA0170839_105225</name>
</gene>
<dbReference type="SUPFAM" id="SSF143011">
    <property type="entry name" value="RelE-like"/>
    <property type="match status" value="1"/>
</dbReference>
<organism evidence="1">
    <name type="scientific">Candidatus Kentrum sp. DK</name>
    <dbReference type="NCBI Taxonomy" id="2126562"/>
    <lineage>
        <taxon>Bacteria</taxon>
        <taxon>Pseudomonadati</taxon>
        <taxon>Pseudomonadota</taxon>
        <taxon>Gammaproteobacteria</taxon>
        <taxon>Candidatus Kentrum</taxon>
    </lineage>
</organism>
<dbReference type="AlphaFoldDB" id="A0A450SQA0"/>
<sequence length="96" mass="11367">MVDARSLSTLPLLSAVGLLFHSKIRHRSVLRQVRRIIEQVEAANEYQDVTGWKKITGHSEYYRIRCGDYRIGIVLNGVEMEFVRCLHRREVYRYFP</sequence>
<protein>
    <submittedName>
        <fullName evidence="1">mRNA interferase RelE/StbE</fullName>
    </submittedName>
</protein>
<dbReference type="EMBL" id="CAADEY010000052">
    <property type="protein sequence ID" value="VFJ56171.1"/>
    <property type="molecule type" value="Genomic_DNA"/>
</dbReference>
<accession>A0A450SQA0</accession>
<proteinExistence type="predicted"/>